<organism evidence="2 3">
    <name type="scientific">Erpetoichthys calabaricus</name>
    <name type="common">Rope fish</name>
    <name type="synonym">Calamoichthys calabaricus</name>
    <dbReference type="NCBI Taxonomy" id="27687"/>
    <lineage>
        <taxon>Eukaryota</taxon>
        <taxon>Metazoa</taxon>
        <taxon>Chordata</taxon>
        <taxon>Craniata</taxon>
        <taxon>Vertebrata</taxon>
        <taxon>Euteleostomi</taxon>
        <taxon>Actinopterygii</taxon>
        <taxon>Polypteriformes</taxon>
        <taxon>Polypteridae</taxon>
        <taxon>Erpetoichthys</taxon>
    </lineage>
</organism>
<sequence length="170" mass="19754">MSSLLKEEMQKRLFRPDGHRLDEFIELVYSTQGRYFLCVAVTKTQEVEISLVKYIRSEVEDSYEKLQTWLLKDLVLLDGRESDTDNSFFDMHFEKVYTLEAMSCASKYAFARCLVQLSGKVQKKDLKIANFDITYIKPTSISSNRGDCMFLMQICFYAFNLVCLSLCPVP</sequence>
<dbReference type="Gene3D" id="2.30.29.90">
    <property type="match status" value="1"/>
</dbReference>
<dbReference type="Pfam" id="PF15277">
    <property type="entry name" value="Sec3-PIP2_bind"/>
    <property type="match status" value="1"/>
</dbReference>
<protein>
    <submittedName>
        <fullName evidence="2">Exocyst complex component 1 like</fullName>
    </submittedName>
</protein>
<accession>A0A8C4SII9</accession>
<dbReference type="InterPro" id="IPR028258">
    <property type="entry name" value="Sec3-PIP2_bind"/>
</dbReference>
<evidence type="ECO:0000259" key="1">
    <source>
        <dbReference type="SMART" id="SM01313"/>
    </source>
</evidence>
<dbReference type="SMART" id="SM01313">
    <property type="entry name" value="Sec3-PIP2_bind"/>
    <property type="match status" value="1"/>
</dbReference>
<gene>
    <name evidence="2" type="primary">EXOC1L</name>
    <name evidence="2" type="synonym">exoc1l</name>
</gene>
<dbReference type="Proteomes" id="UP000694620">
    <property type="component" value="Chromosome 5"/>
</dbReference>
<dbReference type="Ensembl" id="ENSECRT00000017778.1">
    <property type="protein sequence ID" value="ENSECRP00000017436.1"/>
    <property type="gene ID" value="ENSECRG00000011648.1"/>
</dbReference>
<evidence type="ECO:0000313" key="3">
    <source>
        <dbReference type="Proteomes" id="UP000694620"/>
    </source>
</evidence>
<keyword evidence="3" id="KW-1185">Reference proteome</keyword>
<feature type="domain" description="Exocyst complex component Sec3 PIP2-binding N-terminal" evidence="1">
    <location>
        <begin position="30"/>
        <end position="121"/>
    </location>
</feature>
<dbReference type="GeneID" id="114652685"/>
<name>A0A8C4SII9_ERPCA</name>
<reference evidence="2" key="3">
    <citation type="submission" date="2025-09" db="UniProtKB">
        <authorList>
            <consortium name="Ensembl"/>
        </authorList>
    </citation>
    <scope>IDENTIFICATION</scope>
</reference>
<dbReference type="RefSeq" id="XP_028658848.1">
    <property type="nucleotide sequence ID" value="XM_028803015.2"/>
</dbReference>
<dbReference type="GeneTree" id="ENSGT00940000162193"/>
<reference evidence="2" key="2">
    <citation type="submission" date="2025-08" db="UniProtKB">
        <authorList>
            <consortium name="Ensembl"/>
        </authorList>
    </citation>
    <scope>IDENTIFICATION</scope>
</reference>
<dbReference type="OrthoDB" id="8734520at2759"/>
<dbReference type="CTD" id="644145"/>
<evidence type="ECO:0000313" key="2">
    <source>
        <dbReference type="Ensembl" id="ENSECRP00000017436.1"/>
    </source>
</evidence>
<dbReference type="AlphaFoldDB" id="A0A8C4SII9"/>
<proteinExistence type="predicted"/>
<reference evidence="2" key="1">
    <citation type="submission" date="2021-06" db="EMBL/GenBank/DDBJ databases">
        <authorList>
            <consortium name="Wellcome Sanger Institute Data Sharing"/>
        </authorList>
    </citation>
    <scope>NUCLEOTIDE SEQUENCE [LARGE SCALE GENOMIC DNA]</scope>
</reference>